<keyword evidence="1" id="KW-0802">TPR repeat</keyword>
<dbReference type="Proteomes" id="UP000196536">
    <property type="component" value="Unassembled WGS sequence"/>
</dbReference>
<comment type="caution">
    <text evidence="2">The sequence shown here is derived from an EMBL/GenBank/DDBJ whole genome shotgun (WGS) entry which is preliminary data.</text>
</comment>
<keyword evidence="3" id="KW-1185">Reference proteome</keyword>
<feature type="repeat" description="TPR" evidence="1">
    <location>
        <begin position="170"/>
        <end position="203"/>
    </location>
</feature>
<dbReference type="PROSITE" id="PS50005">
    <property type="entry name" value="TPR"/>
    <property type="match status" value="1"/>
</dbReference>
<dbReference type="EMBL" id="NEXX01000001">
    <property type="protein sequence ID" value="OUY09221.1"/>
    <property type="molecule type" value="Genomic_DNA"/>
</dbReference>
<evidence type="ECO:0000313" key="2">
    <source>
        <dbReference type="EMBL" id="OUY09221.1"/>
    </source>
</evidence>
<dbReference type="GO" id="GO:0003677">
    <property type="term" value="F:DNA binding"/>
    <property type="evidence" value="ECO:0007669"/>
    <property type="project" value="InterPro"/>
</dbReference>
<organism evidence="2 3">
    <name type="scientific">Acinetobacter populi</name>
    <dbReference type="NCBI Taxonomy" id="1582270"/>
    <lineage>
        <taxon>Bacteria</taxon>
        <taxon>Pseudomonadati</taxon>
        <taxon>Pseudomonadota</taxon>
        <taxon>Gammaproteobacteria</taxon>
        <taxon>Moraxellales</taxon>
        <taxon>Moraxellaceae</taxon>
        <taxon>Acinetobacter</taxon>
    </lineage>
</organism>
<reference evidence="2 3" key="1">
    <citation type="submission" date="2017-05" db="EMBL/GenBank/DDBJ databases">
        <title>Acinetobacter populi ANC 5415 (= PBJ7), whole genome shotgun sequencing project.</title>
        <authorList>
            <person name="Nemec A."/>
            <person name="Radolfova-Krizova L."/>
        </authorList>
    </citation>
    <scope>NUCLEOTIDE SEQUENCE [LARGE SCALE GENOMIC DNA]</scope>
    <source>
        <strain evidence="2 3">PBJ7</strain>
    </source>
</reference>
<dbReference type="InterPro" id="IPR019734">
    <property type="entry name" value="TPR_rpt"/>
</dbReference>
<name>A0A1Z9Z414_9GAMM</name>
<dbReference type="GO" id="GO:0004519">
    <property type="term" value="F:endonuclease activity"/>
    <property type="evidence" value="ECO:0007669"/>
    <property type="project" value="InterPro"/>
</dbReference>
<evidence type="ECO:0000256" key="1">
    <source>
        <dbReference type="PROSITE-ProRule" id="PRU00339"/>
    </source>
</evidence>
<dbReference type="Pfam" id="PF05944">
    <property type="entry name" value="Phage_term_smal"/>
    <property type="match status" value="1"/>
</dbReference>
<dbReference type="AlphaFoldDB" id="A0A1Z9Z414"/>
<gene>
    <name evidence="2" type="ORF">CAP51_03545</name>
</gene>
<accession>A0A1Z9Z414</accession>
<protein>
    <submittedName>
        <fullName evidence="2">Uncharacterized protein</fullName>
    </submittedName>
</protein>
<sequence length="220" mass="24834">MSPAKRHRLKVLAEQQATAMTDDFGGYNKDASAYQLQLKELTNDKIRLKGIESIQTKIEEKRKLVPKYMPYVKGVIKADKPVDDLIVTTMMVWCIDTGFYHLALMIGNFVLKHNLKMSDNFSRSTASILVEELANAALETLKNDGDFDVGILNSVYDMTDALDMHDQIRAKLYHAIGKLYLKMEKGQYAVEFLKMALAKNPKIAAKQELKSAEKLAAEQT</sequence>
<evidence type="ECO:0000313" key="3">
    <source>
        <dbReference type="Proteomes" id="UP000196536"/>
    </source>
</evidence>
<dbReference type="OrthoDB" id="8562788at2"/>
<dbReference type="InterPro" id="IPR010270">
    <property type="entry name" value="Phage_P2_GpM"/>
</dbReference>
<proteinExistence type="predicted"/>